<dbReference type="Proteomes" id="UP000199152">
    <property type="component" value="Unassembled WGS sequence"/>
</dbReference>
<proteinExistence type="predicted"/>
<dbReference type="AlphaFoldDB" id="A0A1I4LC01"/>
<evidence type="ECO:0000313" key="13">
    <source>
        <dbReference type="Proteomes" id="UP000199152"/>
    </source>
</evidence>
<keyword evidence="11" id="KW-1133">Transmembrane helix</keyword>
<keyword evidence="9" id="KW-1208">Phospholipid metabolism</keyword>
<evidence type="ECO:0000256" key="6">
    <source>
        <dbReference type="ARBA" id="ARBA00023145"/>
    </source>
</evidence>
<evidence type="ECO:0000256" key="1">
    <source>
        <dbReference type="ARBA" id="ARBA00022475"/>
    </source>
</evidence>
<dbReference type="PANTHER" id="PTHR35809">
    <property type="entry name" value="ARCHAETIDYLSERINE DECARBOXYLASE PROENZYME-RELATED"/>
    <property type="match status" value="1"/>
</dbReference>
<dbReference type="EMBL" id="FOSW01000021">
    <property type="protein sequence ID" value="SFL88461.1"/>
    <property type="molecule type" value="Genomic_DNA"/>
</dbReference>
<keyword evidence="6" id="KW-0865">Zymogen</keyword>
<protein>
    <submittedName>
        <fullName evidence="12">Phosphatidylserine decarboxylase</fullName>
    </submittedName>
</protein>
<evidence type="ECO:0000256" key="7">
    <source>
        <dbReference type="ARBA" id="ARBA00023209"/>
    </source>
</evidence>
<dbReference type="GO" id="GO:0004609">
    <property type="term" value="F:phosphatidylserine decarboxylase activity"/>
    <property type="evidence" value="ECO:0007669"/>
    <property type="project" value="InterPro"/>
</dbReference>
<keyword evidence="13" id="KW-1185">Reference proteome</keyword>
<keyword evidence="7" id="KW-0594">Phospholipid biosynthesis</keyword>
<evidence type="ECO:0000256" key="9">
    <source>
        <dbReference type="ARBA" id="ARBA00023264"/>
    </source>
</evidence>
<dbReference type="STRING" id="504800.SAMN04488085_12114"/>
<keyword evidence="8" id="KW-0456">Lyase</keyword>
<feature type="transmembrane region" description="Helical" evidence="11">
    <location>
        <begin position="57"/>
        <end position="76"/>
    </location>
</feature>
<evidence type="ECO:0000256" key="3">
    <source>
        <dbReference type="ARBA" id="ARBA00022793"/>
    </source>
</evidence>
<dbReference type="InterPro" id="IPR003817">
    <property type="entry name" value="PS_Dcarbxylase"/>
</dbReference>
<keyword evidence="10" id="KW-0670">Pyruvate</keyword>
<dbReference type="Pfam" id="PF02666">
    <property type="entry name" value="PS_Dcarbxylase"/>
    <property type="match status" value="1"/>
</dbReference>
<keyword evidence="1" id="KW-1003">Cell membrane</keyword>
<reference evidence="12 13" key="1">
    <citation type="submission" date="2016-10" db="EMBL/GenBank/DDBJ databases">
        <authorList>
            <person name="de Groot N.N."/>
        </authorList>
    </citation>
    <scope>NUCLEOTIDE SEQUENCE [LARGE SCALE GENOMIC DNA]</scope>
    <source>
        <strain evidence="12 13">DSM 45317</strain>
    </source>
</reference>
<name>A0A1I4LC01_9ACTN</name>
<keyword evidence="3" id="KW-0210">Decarboxylase</keyword>
<evidence type="ECO:0000256" key="2">
    <source>
        <dbReference type="ARBA" id="ARBA00022516"/>
    </source>
</evidence>
<evidence type="ECO:0000256" key="5">
    <source>
        <dbReference type="ARBA" id="ARBA00023136"/>
    </source>
</evidence>
<keyword evidence="2" id="KW-0444">Lipid biosynthesis</keyword>
<dbReference type="InterPro" id="IPR033175">
    <property type="entry name" value="PSD-A"/>
</dbReference>
<evidence type="ECO:0000256" key="11">
    <source>
        <dbReference type="SAM" id="Phobius"/>
    </source>
</evidence>
<organism evidence="12 13">
    <name type="scientific">Geodermatophilus ruber</name>
    <dbReference type="NCBI Taxonomy" id="504800"/>
    <lineage>
        <taxon>Bacteria</taxon>
        <taxon>Bacillati</taxon>
        <taxon>Actinomycetota</taxon>
        <taxon>Actinomycetes</taxon>
        <taxon>Geodermatophilales</taxon>
        <taxon>Geodermatophilaceae</taxon>
        <taxon>Geodermatophilus</taxon>
    </lineage>
</organism>
<keyword evidence="11" id="KW-0812">Transmembrane</keyword>
<evidence type="ECO:0000256" key="8">
    <source>
        <dbReference type="ARBA" id="ARBA00023239"/>
    </source>
</evidence>
<dbReference type="InParanoid" id="A0A1I4LC01"/>
<keyword evidence="4" id="KW-0443">Lipid metabolism</keyword>
<dbReference type="OrthoDB" id="9790893at2"/>
<evidence type="ECO:0000313" key="12">
    <source>
        <dbReference type="EMBL" id="SFL88461.1"/>
    </source>
</evidence>
<dbReference type="RefSeq" id="WP_091329778.1">
    <property type="nucleotide sequence ID" value="NZ_FOSW01000021.1"/>
</dbReference>
<accession>A0A1I4LC01</accession>
<dbReference type="GO" id="GO:0008654">
    <property type="term" value="P:phospholipid biosynthetic process"/>
    <property type="evidence" value="ECO:0007669"/>
    <property type="project" value="UniProtKB-KW"/>
</dbReference>
<sequence>MLEITLIGGLLALALGLPLAWKWELGVARAAVALAVLAVISGGLVALTGADGLLGGAFTAALTLALATALVLWRFFRDPERTAPEGEDIVVSPAEGQVIYVKRSADGQVPVSEKLGHSYRLDELVRTPLDVGEAIIVGIALSFLDVHVNRAPVGARVVAQRRFPGPFRSLKDPSAVFVNERSTTLLEHRGTQLAVVLIASRLVRRIISFVKEGDDVAIGQRIGAIRFGSQVDLVLPAHGDVEVLVTPGQRVRAGETVVARLSPPKP</sequence>
<evidence type="ECO:0000256" key="10">
    <source>
        <dbReference type="ARBA" id="ARBA00023317"/>
    </source>
</evidence>
<feature type="transmembrane region" description="Helical" evidence="11">
    <location>
        <begin position="30"/>
        <end position="50"/>
    </location>
</feature>
<dbReference type="PANTHER" id="PTHR35809:SF1">
    <property type="entry name" value="ARCHAETIDYLSERINE DECARBOXYLASE PROENZYME-RELATED"/>
    <property type="match status" value="1"/>
</dbReference>
<evidence type="ECO:0000256" key="4">
    <source>
        <dbReference type="ARBA" id="ARBA00023098"/>
    </source>
</evidence>
<gene>
    <name evidence="12" type="ORF">SAMN04488085_12114</name>
</gene>
<keyword evidence="5 11" id="KW-0472">Membrane</keyword>